<dbReference type="Pfam" id="PF18592">
    <property type="entry name" value="Tho1_MOS11_C"/>
    <property type="match status" value="2"/>
</dbReference>
<dbReference type="OrthoDB" id="5837849at2759"/>
<dbReference type="InterPro" id="IPR036361">
    <property type="entry name" value="SAP_dom_sf"/>
</dbReference>
<evidence type="ECO:0000313" key="4">
    <source>
        <dbReference type="EMBL" id="CAH1790356.1"/>
    </source>
</evidence>
<dbReference type="Proteomes" id="UP000749559">
    <property type="component" value="Unassembled WGS sequence"/>
</dbReference>
<evidence type="ECO:0000256" key="3">
    <source>
        <dbReference type="SAM" id="MobiDB-lite"/>
    </source>
</evidence>
<dbReference type="PANTHER" id="PTHR46551:SF1">
    <property type="entry name" value="SAP DOMAIN-CONTAINING RIBONUCLEOPROTEIN"/>
    <property type="match status" value="1"/>
</dbReference>
<dbReference type="Pfam" id="PF02037">
    <property type="entry name" value="SAP"/>
    <property type="match status" value="1"/>
</dbReference>
<dbReference type="InterPro" id="IPR040746">
    <property type="entry name" value="THO1_MOS11_C"/>
</dbReference>
<dbReference type="InterPro" id="IPR003034">
    <property type="entry name" value="SAP_dom"/>
</dbReference>
<protein>
    <submittedName>
        <fullName evidence="4">Uncharacterized protein</fullName>
    </submittedName>
</protein>
<sequence length="259" mass="28143">MAAFGGKDLSKLKVADLKKELKERGLPLSGNKTELVERLQEHIGNPADTAPDTVKDDAILDEGVDEEELLKGDDETVTETPVVSDQPTEAKPNVEPGSPSTEEHKAVKLKATAELTDAEKQKLRAQKFGLPPTDTDKKLQRAERFGLPVKSPQSASKVSSDEKLKSRAERFGLPVTSPTTSPTSGTVPKDADIQKLKSRAERFGVTVSSSLSKLETADKILKRKERFGTVITGPNTKSNTNSADEIAIKKQKRAERFGL</sequence>
<dbReference type="GO" id="GO:0005634">
    <property type="term" value="C:nucleus"/>
    <property type="evidence" value="ECO:0007669"/>
    <property type="project" value="TreeGrafter"/>
</dbReference>
<feature type="compositionally biased region" description="Basic and acidic residues" evidence="3">
    <location>
        <begin position="159"/>
        <end position="170"/>
    </location>
</feature>
<comment type="caution">
    <text evidence="4">The sequence shown here is derived from an EMBL/GenBank/DDBJ whole genome shotgun (WGS) entry which is preliminary data.</text>
</comment>
<proteinExistence type="inferred from homology"/>
<feature type="region of interest" description="Disordered" evidence="3">
    <location>
        <begin position="66"/>
        <end position="190"/>
    </location>
</feature>
<dbReference type="SMART" id="SM00513">
    <property type="entry name" value="SAP"/>
    <property type="match status" value="1"/>
</dbReference>
<organism evidence="4 5">
    <name type="scientific">Owenia fusiformis</name>
    <name type="common">Polychaete worm</name>
    <dbReference type="NCBI Taxonomy" id="6347"/>
    <lineage>
        <taxon>Eukaryota</taxon>
        <taxon>Metazoa</taxon>
        <taxon>Spiralia</taxon>
        <taxon>Lophotrochozoa</taxon>
        <taxon>Annelida</taxon>
        <taxon>Polychaeta</taxon>
        <taxon>Sedentaria</taxon>
        <taxon>Canalipalpata</taxon>
        <taxon>Sabellida</taxon>
        <taxon>Oweniida</taxon>
        <taxon>Oweniidae</taxon>
        <taxon>Owenia</taxon>
    </lineage>
</organism>
<dbReference type="Gene3D" id="1.10.720.30">
    <property type="entry name" value="SAP domain"/>
    <property type="match status" value="1"/>
</dbReference>
<dbReference type="FunFam" id="1.10.720.30:FF:000032">
    <property type="entry name" value="Blast:SAP domain-containing ribonucleoprotein"/>
    <property type="match status" value="1"/>
</dbReference>
<name>A0A8J1UZF0_OWEFU</name>
<feature type="compositionally biased region" description="Polar residues" evidence="3">
    <location>
        <begin position="78"/>
        <end position="87"/>
    </location>
</feature>
<evidence type="ECO:0000256" key="2">
    <source>
        <dbReference type="ARBA" id="ARBA00046328"/>
    </source>
</evidence>
<dbReference type="SUPFAM" id="SSF68906">
    <property type="entry name" value="SAP domain"/>
    <property type="match status" value="1"/>
</dbReference>
<keyword evidence="1" id="KW-0597">Phosphoprotein</keyword>
<dbReference type="EMBL" id="CAIIXF020000007">
    <property type="protein sequence ID" value="CAH1790356.1"/>
    <property type="molecule type" value="Genomic_DNA"/>
</dbReference>
<evidence type="ECO:0000313" key="5">
    <source>
        <dbReference type="Proteomes" id="UP000749559"/>
    </source>
</evidence>
<dbReference type="InterPro" id="IPR052240">
    <property type="entry name" value="SAP_domain_ribonucleoprotein"/>
</dbReference>
<dbReference type="PANTHER" id="PTHR46551">
    <property type="entry name" value="SAP DOMAIN-CONTAINING RIBONUCLEOPROTEIN"/>
    <property type="match status" value="1"/>
</dbReference>
<gene>
    <name evidence="4" type="ORF">OFUS_LOCUS15570</name>
</gene>
<comment type="similarity">
    <text evidence="2">Belongs to the SAP domain-containing ribonucleoprotein family.</text>
</comment>
<accession>A0A8J1UZF0</accession>
<evidence type="ECO:0000256" key="1">
    <source>
        <dbReference type="ARBA" id="ARBA00022553"/>
    </source>
</evidence>
<keyword evidence="5" id="KW-1185">Reference proteome</keyword>
<feature type="region of interest" description="Disordered" evidence="3">
    <location>
        <begin position="230"/>
        <end position="259"/>
    </location>
</feature>
<feature type="compositionally biased region" description="Basic and acidic residues" evidence="3">
    <location>
        <begin position="134"/>
        <end position="144"/>
    </location>
</feature>
<feature type="compositionally biased region" description="Polar residues" evidence="3">
    <location>
        <begin position="232"/>
        <end position="243"/>
    </location>
</feature>
<feature type="compositionally biased region" description="Low complexity" evidence="3">
    <location>
        <begin position="174"/>
        <end position="188"/>
    </location>
</feature>
<dbReference type="AlphaFoldDB" id="A0A8J1UZF0"/>
<dbReference type="GO" id="GO:0016973">
    <property type="term" value="P:poly(A)+ mRNA export from nucleus"/>
    <property type="evidence" value="ECO:0007669"/>
    <property type="project" value="TreeGrafter"/>
</dbReference>
<dbReference type="PROSITE" id="PS50800">
    <property type="entry name" value="SAP"/>
    <property type="match status" value="1"/>
</dbReference>
<reference evidence="4" key="1">
    <citation type="submission" date="2022-03" db="EMBL/GenBank/DDBJ databases">
        <authorList>
            <person name="Martin C."/>
        </authorList>
    </citation>
    <scope>NUCLEOTIDE SEQUENCE</scope>
</reference>